<dbReference type="Pfam" id="PF13041">
    <property type="entry name" value="PPR_2"/>
    <property type="match status" value="1"/>
</dbReference>
<dbReference type="InterPro" id="IPR027267">
    <property type="entry name" value="AH/BAR_dom_sf"/>
</dbReference>
<evidence type="ECO:0000256" key="5">
    <source>
        <dbReference type="SAM" id="Coils"/>
    </source>
</evidence>
<dbReference type="InterPro" id="IPR011990">
    <property type="entry name" value="TPR-like_helical_dom_sf"/>
</dbReference>
<evidence type="ECO:0000256" key="3">
    <source>
        <dbReference type="PROSITE-ProRule" id="PRU00192"/>
    </source>
</evidence>
<keyword evidence="5" id="KW-0175">Coiled coil</keyword>
<dbReference type="PROSITE" id="PS51375">
    <property type="entry name" value="PPR"/>
    <property type="match status" value="3"/>
</dbReference>
<dbReference type="Pfam" id="PF07653">
    <property type="entry name" value="SH3_2"/>
    <property type="match status" value="1"/>
</dbReference>
<evidence type="ECO:0000259" key="6">
    <source>
        <dbReference type="PROSITE" id="PS50002"/>
    </source>
</evidence>
<dbReference type="GO" id="GO:0009451">
    <property type="term" value="P:RNA modification"/>
    <property type="evidence" value="ECO:0007669"/>
    <property type="project" value="InterPro"/>
</dbReference>
<dbReference type="AlphaFoldDB" id="A0AAN8W0D2"/>
<dbReference type="Proteomes" id="UP001370490">
    <property type="component" value="Unassembled WGS sequence"/>
</dbReference>
<comment type="caution">
    <text evidence="7">The sequence shown here is derived from an EMBL/GenBank/DDBJ whole genome shotgun (WGS) entry which is preliminary data.</text>
</comment>
<feature type="repeat" description="PPR" evidence="4">
    <location>
        <begin position="421"/>
        <end position="455"/>
    </location>
</feature>
<dbReference type="InterPro" id="IPR001452">
    <property type="entry name" value="SH3_domain"/>
</dbReference>
<dbReference type="InterPro" id="IPR046848">
    <property type="entry name" value="E_motif"/>
</dbReference>
<evidence type="ECO:0000256" key="2">
    <source>
        <dbReference type="ARBA" id="ARBA00022737"/>
    </source>
</evidence>
<dbReference type="SUPFAM" id="SSF50044">
    <property type="entry name" value="SH3-domain"/>
    <property type="match status" value="1"/>
</dbReference>
<dbReference type="InterPro" id="IPR046960">
    <property type="entry name" value="PPR_At4g14850-like_plant"/>
</dbReference>
<accession>A0AAN8W0D2</accession>
<dbReference type="NCBIfam" id="TIGR00756">
    <property type="entry name" value="PPR"/>
    <property type="match status" value="4"/>
</dbReference>
<feature type="coiled-coil region" evidence="5">
    <location>
        <begin position="661"/>
        <end position="725"/>
    </location>
</feature>
<feature type="repeat" description="PPR" evidence="4">
    <location>
        <begin position="151"/>
        <end position="185"/>
    </location>
</feature>
<evidence type="ECO:0000256" key="1">
    <source>
        <dbReference type="ARBA" id="ARBA00022443"/>
    </source>
</evidence>
<evidence type="ECO:0000313" key="7">
    <source>
        <dbReference type="EMBL" id="KAK6939396.1"/>
    </source>
</evidence>
<dbReference type="SMART" id="SM00326">
    <property type="entry name" value="SH3"/>
    <property type="match status" value="1"/>
</dbReference>
<keyword evidence="1 3" id="KW-0728">SH3 domain</keyword>
<evidence type="ECO:0000313" key="8">
    <source>
        <dbReference type="Proteomes" id="UP001370490"/>
    </source>
</evidence>
<dbReference type="InterPro" id="IPR002885">
    <property type="entry name" value="PPR_rpt"/>
</dbReference>
<dbReference type="EMBL" id="JBAMMX010000005">
    <property type="protein sequence ID" value="KAK6939396.1"/>
    <property type="molecule type" value="Genomic_DNA"/>
</dbReference>
<feature type="repeat" description="PPR" evidence="4">
    <location>
        <begin position="317"/>
        <end position="351"/>
    </location>
</feature>
<dbReference type="InterPro" id="IPR036028">
    <property type="entry name" value="SH3-like_dom_sf"/>
</dbReference>
<evidence type="ECO:0000256" key="4">
    <source>
        <dbReference type="PROSITE-ProRule" id="PRU00708"/>
    </source>
</evidence>
<dbReference type="Gene3D" id="1.20.1270.60">
    <property type="entry name" value="Arfaptin homology (AH) domain/BAR domain"/>
    <property type="match status" value="1"/>
</dbReference>
<name>A0AAN8W0D2_9MAGN</name>
<dbReference type="PROSITE" id="PS50002">
    <property type="entry name" value="SH3"/>
    <property type="match status" value="1"/>
</dbReference>
<gene>
    <name evidence="7" type="ORF">RJ641_028927</name>
</gene>
<reference evidence="7 8" key="1">
    <citation type="submission" date="2023-12" db="EMBL/GenBank/DDBJ databases">
        <title>A high-quality genome assembly for Dillenia turbinata (Dilleniales).</title>
        <authorList>
            <person name="Chanderbali A."/>
        </authorList>
    </citation>
    <scope>NUCLEOTIDE SEQUENCE [LARGE SCALE GENOMIC DNA]</scope>
    <source>
        <strain evidence="7">LSX21</strain>
        <tissue evidence="7">Leaf</tissue>
    </source>
</reference>
<dbReference type="PANTHER" id="PTHR47926">
    <property type="entry name" value="PENTATRICOPEPTIDE REPEAT-CONTAINING PROTEIN"/>
    <property type="match status" value="1"/>
</dbReference>
<organism evidence="7 8">
    <name type="scientific">Dillenia turbinata</name>
    <dbReference type="NCBI Taxonomy" id="194707"/>
    <lineage>
        <taxon>Eukaryota</taxon>
        <taxon>Viridiplantae</taxon>
        <taxon>Streptophyta</taxon>
        <taxon>Embryophyta</taxon>
        <taxon>Tracheophyta</taxon>
        <taxon>Spermatophyta</taxon>
        <taxon>Magnoliopsida</taxon>
        <taxon>eudicotyledons</taxon>
        <taxon>Gunneridae</taxon>
        <taxon>Pentapetalae</taxon>
        <taxon>Dilleniales</taxon>
        <taxon>Dilleniaceae</taxon>
        <taxon>Dillenia</taxon>
    </lineage>
</organism>
<dbReference type="GO" id="GO:0003723">
    <property type="term" value="F:RNA binding"/>
    <property type="evidence" value="ECO:0007669"/>
    <property type="project" value="InterPro"/>
</dbReference>
<sequence length="902" mass="100431">MISFNHFLRSFRSAVKWARLKTFVSIDAVQKHQMLYVRVYHSFDEMIHGDLHLLNSLLASHIHNKDAAAAWDLFYNIHSARSDLCSYTFTPVLGACSTLPNPIRGQQVHSLMIKMGTNLVGVTQTALMDMYSKYGLMDDSVRVFEEIVFKDVVTWNSLLSNFLRHGLPKRALRVFETMRMEGVNISEFTLCSMLKVCASLKALHQGKQIHALVVMMDRNLIVLNTALIDFYSSLGCIGEAMKVFHDLCYRSDDVMCNSLVSGCIRNGKIKEALSIMSSVKPNIICLTSALSACADVAELRIGKQVHCVAIRLGFTVDTQLCNALLDMYAKCGDILTARLLFDRIHKRDVVSWTTMIDAYGSHGCGIEALRLFYSMGEEESGVMPNPISFLTVLSACGHAGLVDQGRECFKSVKEKYGLVPGPEHYACFIDILGRAGEIEEVWCLFHDIVKSGIKPTAAVWAALLNACRINLDVSGGKFAAKHLIELESDKTGNLVQLSNFYASIGRWDAVDKLRNMMSEKKMVKELGSSWVTAVLRQFGGGGYGGSENAVTDDAEYQQHQKLEKLYVSTRAGKHYQRDIIRGVEGFVVTGTKQVEIGIKLSEDSRKYGNENTCTSGSTLSKAALSYARAHSQVEKERENLLKTLGTQVAEPLRAMVTGTPLEDARHLAQRYDRVQQEAEAQAIEVSKRQARVRETPGNDDNLLRLEAAENKLRELRSSMLTLGKEAAAAMAAVEGQQQRLTLQRLIAMVEAECNYHRRVLQILDQLQGEMLLERGHIEAPGSTAVKKMPPTPSYDEASGAFLSQTFDSSTDVMGYFFGEVMHSYQAESEVELTLSVGDYVVVRKVLILNYPVLASQLLYLVARKVSKNGWAEGECKGKAGWFPLEYVERRDRVLASKVAEVF</sequence>
<dbReference type="Gene3D" id="1.25.40.10">
    <property type="entry name" value="Tetratricopeptide repeat domain"/>
    <property type="match status" value="4"/>
</dbReference>
<dbReference type="SUPFAM" id="SSF103657">
    <property type="entry name" value="BAR/IMD domain-like"/>
    <property type="match status" value="1"/>
</dbReference>
<keyword evidence="2" id="KW-0677">Repeat</keyword>
<dbReference type="Gene3D" id="2.30.30.40">
    <property type="entry name" value="SH3 Domains"/>
    <property type="match status" value="1"/>
</dbReference>
<protein>
    <submittedName>
        <fullName evidence="7">Pentatricopeptide repeat</fullName>
    </submittedName>
</protein>
<dbReference type="Pfam" id="PF20431">
    <property type="entry name" value="E_motif"/>
    <property type="match status" value="1"/>
</dbReference>
<dbReference type="Pfam" id="PF01535">
    <property type="entry name" value="PPR"/>
    <property type="match status" value="7"/>
</dbReference>
<feature type="domain" description="SH3" evidence="6">
    <location>
        <begin position="813"/>
        <end position="892"/>
    </location>
</feature>
<dbReference type="FunFam" id="1.25.40.10:FF:000090">
    <property type="entry name" value="Pentatricopeptide repeat-containing protein, chloroplastic"/>
    <property type="match status" value="1"/>
</dbReference>
<proteinExistence type="predicted"/>
<dbReference type="FunFam" id="1.25.40.10:FF:000382">
    <property type="entry name" value="Pentatricopeptide repeat-containing protein"/>
    <property type="match status" value="1"/>
</dbReference>
<keyword evidence="8" id="KW-1185">Reference proteome</keyword>